<dbReference type="Proteomes" id="UP000502823">
    <property type="component" value="Unassembled WGS sequence"/>
</dbReference>
<dbReference type="InterPro" id="IPR028928">
    <property type="entry name" value="CC2D2AN-C2"/>
</dbReference>
<dbReference type="Pfam" id="PF15625">
    <property type="entry name" value="CC2D2AN-C2"/>
    <property type="match status" value="1"/>
</dbReference>
<dbReference type="Pfam" id="PF17661">
    <property type="entry name" value="DUF5523"/>
    <property type="match status" value="1"/>
</dbReference>
<dbReference type="InParanoid" id="A0A6L2PYM7"/>
<evidence type="ECO:0000256" key="1">
    <source>
        <dbReference type="SAM" id="MobiDB-lite"/>
    </source>
</evidence>
<dbReference type="GO" id="GO:0035869">
    <property type="term" value="C:ciliary transition zone"/>
    <property type="evidence" value="ECO:0007669"/>
    <property type="project" value="TreeGrafter"/>
</dbReference>
<dbReference type="InterPro" id="IPR041510">
    <property type="entry name" value="DUF5523"/>
</dbReference>
<dbReference type="PANTHER" id="PTHR20837">
    <property type="entry name" value="CENTROSOMAL PROTEIN-RELATED"/>
    <property type="match status" value="1"/>
</dbReference>
<reference evidence="5" key="1">
    <citation type="submission" date="2020-01" db="EMBL/GenBank/DDBJ databases">
        <title>Draft genome sequence of the Termite Coptotermes fromosanus.</title>
        <authorList>
            <person name="Itakura S."/>
            <person name="Yosikawa Y."/>
            <person name="Umezawa K."/>
        </authorList>
    </citation>
    <scope>NUCLEOTIDE SEQUENCE [LARGE SCALE GENOMIC DNA]</scope>
</reference>
<protein>
    <recommendedName>
        <fullName evidence="6">CC2D2A N-terminal C2 domain-containing protein</fullName>
    </recommendedName>
</protein>
<evidence type="ECO:0000313" key="4">
    <source>
        <dbReference type="EMBL" id="GFG37636.1"/>
    </source>
</evidence>
<dbReference type="GO" id="GO:1904491">
    <property type="term" value="P:protein localization to ciliary transition zone"/>
    <property type="evidence" value="ECO:0007669"/>
    <property type="project" value="TreeGrafter"/>
</dbReference>
<dbReference type="AlphaFoldDB" id="A0A6L2PYM7"/>
<feature type="region of interest" description="Disordered" evidence="1">
    <location>
        <begin position="363"/>
        <end position="398"/>
    </location>
</feature>
<name>A0A6L2PYM7_COPFO</name>
<accession>A0A6L2PYM7</accession>
<dbReference type="OrthoDB" id="2162143at2759"/>
<proteinExistence type="predicted"/>
<gene>
    <name evidence="4" type="ORF">Cfor_03892</name>
</gene>
<dbReference type="InterPro" id="IPR052434">
    <property type="entry name" value="Tectonic-like_complex_comp"/>
</dbReference>
<evidence type="ECO:0000313" key="5">
    <source>
        <dbReference type="Proteomes" id="UP000502823"/>
    </source>
</evidence>
<dbReference type="PANTHER" id="PTHR20837:SF0">
    <property type="entry name" value="COILED-COIL AND C2 DOMAIN-CONTAINING PROTEIN 2A"/>
    <property type="match status" value="1"/>
</dbReference>
<sequence>MLEINNVAEIVETEGGEEQTKLITADYLGLHDEWELVEMVSPVYLRDEQVTHEQELYFYPSLIPVLPEDKVKPGHEVRYPEEEGLYVGRRLAVTNRSKNKLEQRLLASGDRRWFGDDGEMISQPDPCRTIPLRPLVFDEVNPVLKVEYKPAAIRDFENKYIVQPGDTSVEDHYLLEVEIRSVSFSHHPLFSREHILAQRVTELYNKYNQCVVLGREQRLAGRLEALRRARDSLKKALKQTPDASQQQLDRLQRYVAEVREARQLRQAEGYSDRQLLSNLLITWRDLKKLRELQGYTSTPLRLQIHKEDAEDPAMEIMAWDEEIRKEVQELEEEYQEEYNKQLEEYMKKLALWKKRRKALREAKKRRQKEAEQQIDRESDEEAEQMMLEPPGEEPQPPAKVDMGVVRSEVMERLLKSLRPPGEPRVHVQLTTSGPVDQNPACPKQQQRRAAVRRCALYVKIFYNQKEVCSSRPQPLGPRFIVSIGQLFPIRILQWPESLKVELHEEGGTFAHHLVAEMYIPFPSSGTTLANCSLERHEFSSNQVLTFSHAGVGSGTYMCPFPEGSNKEITCLYTSGVLLCRVGWGMESGVHGGGDGRILAPPEKYWAKGRRSSCADVMSMLDTEGAMDIDKLQEWAEKSQLDPNDPRNASFFYFIKNAGMGLNTERNYFRLDPQQAEFDFCKLEDLDANSRLRLLRLRDQGEPEFRGLRVVPLREKEIPKDVFKVNLENWTHNLKFNMTTLRFQSNWEGVDCPKFYLTESSRKY</sequence>
<feature type="domain" description="DUF5523" evidence="3">
    <location>
        <begin position="31"/>
        <end position="146"/>
    </location>
</feature>
<dbReference type="GO" id="GO:1905515">
    <property type="term" value="P:non-motile cilium assembly"/>
    <property type="evidence" value="ECO:0007669"/>
    <property type="project" value="TreeGrafter"/>
</dbReference>
<evidence type="ECO:0000259" key="2">
    <source>
        <dbReference type="Pfam" id="PF15625"/>
    </source>
</evidence>
<evidence type="ECO:0008006" key="6">
    <source>
        <dbReference type="Google" id="ProtNLM"/>
    </source>
</evidence>
<keyword evidence="5" id="KW-1185">Reference proteome</keyword>
<organism evidence="4 5">
    <name type="scientific">Coptotermes formosanus</name>
    <name type="common">Formosan subterranean termite</name>
    <dbReference type="NCBI Taxonomy" id="36987"/>
    <lineage>
        <taxon>Eukaryota</taxon>
        <taxon>Metazoa</taxon>
        <taxon>Ecdysozoa</taxon>
        <taxon>Arthropoda</taxon>
        <taxon>Hexapoda</taxon>
        <taxon>Insecta</taxon>
        <taxon>Pterygota</taxon>
        <taxon>Neoptera</taxon>
        <taxon>Polyneoptera</taxon>
        <taxon>Dictyoptera</taxon>
        <taxon>Blattodea</taxon>
        <taxon>Blattoidea</taxon>
        <taxon>Termitoidae</taxon>
        <taxon>Rhinotermitidae</taxon>
        <taxon>Coptotermes</taxon>
    </lineage>
</organism>
<dbReference type="EMBL" id="BLKM01000707">
    <property type="protein sequence ID" value="GFG37636.1"/>
    <property type="molecule type" value="Genomic_DNA"/>
</dbReference>
<feature type="domain" description="CC2D2A N-terminal C2" evidence="2">
    <location>
        <begin position="420"/>
        <end position="586"/>
    </location>
</feature>
<comment type="caution">
    <text evidence="4">The sequence shown here is derived from an EMBL/GenBank/DDBJ whole genome shotgun (WGS) entry which is preliminary data.</text>
</comment>
<evidence type="ECO:0000259" key="3">
    <source>
        <dbReference type="Pfam" id="PF17661"/>
    </source>
</evidence>